<feature type="region of interest" description="Disordered" evidence="1">
    <location>
        <begin position="239"/>
        <end position="258"/>
    </location>
</feature>
<feature type="transmembrane region" description="Helical" evidence="2">
    <location>
        <begin position="725"/>
        <end position="744"/>
    </location>
</feature>
<feature type="domain" description="FHA" evidence="3">
    <location>
        <begin position="188"/>
        <end position="245"/>
    </location>
</feature>
<evidence type="ECO:0000256" key="1">
    <source>
        <dbReference type="SAM" id="MobiDB-lite"/>
    </source>
</evidence>
<dbReference type="CDD" id="cd22679">
    <property type="entry name" value="FHA_SLMAP"/>
    <property type="match status" value="1"/>
</dbReference>
<proteinExistence type="predicted"/>
<feature type="compositionally biased region" description="Polar residues" evidence="1">
    <location>
        <begin position="534"/>
        <end position="543"/>
    </location>
</feature>
<keyword evidence="5" id="KW-1185">Reference proteome</keyword>
<dbReference type="STRING" id="1073089.A0A1L9RVR0"/>
<feature type="compositionally biased region" description="Polar residues" evidence="1">
    <location>
        <begin position="70"/>
        <end position="86"/>
    </location>
</feature>
<keyword evidence="2" id="KW-1133">Transmembrane helix</keyword>
<dbReference type="AlphaFoldDB" id="A0A1L9RVR0"/>
<dbReference type="SMART" id="SM00240">
    <property type="entry name" value="FHA"/>
    <property type="match status" value="1"/>
</dbReference>
<feature type="compositionally biased region" description="Pro residues" evidence="1">
    <location>
        <begin position="438"/>
        <end position="448"/>
    </location>
</feature>
<dbReference type="EMBL" id="KV878210">
    <property type="protein sequence ID" value="OJJ39041.1"/>
    <property type="molecule type" value="Genomic_DNA"/>
</dbReference>
<feature type="compositionally biased region" description="Low complexity" evidence="1">
    <location>
        <begin position="312"/>
        <end position="324"/>
    </location>
</feature>
<dbReference type="PANTHER" id="PTHR15715:SF46">
    <property type="entry name" value="TO VACUOLE TARGETING VPS64, PUTATIVE (AFU_ORTHOLOGUE AFUA_2G02420)-RELATED"/>
    <property type="match status" value="1"/>
</dbReference>
<evidence type="ECO:0000313" key="5">
    <source>
        <dbReference type="Proteomes" id="UP000184383"/>
    </source>
</evidence>
<feature type="region of interest" description="Disordered" evidence="1">
    <location>
        <begin position="1"/>
        <end position="110"/>
    </location>
</feature>
<keyword evidence="2" id="KW-0472">Membrane</keyword>
<keyword evidence="2" id="KW-0812">Transmembrane</keyword>
<evidence type="ECO:0000259" key="3">
    <source>
        <dbReference type="PROSITE" id="PS50006"/>
    </source>
</evidence>
<dbReference type="InterPro" id="IPR008984">
    <property type="entry name" value="SMAD_FHA_dom_sf"/>
</dbReference>
<feature type="compositionally biased region" description="Polar residues" evidence="1">
    <location>
        <begin position="140"/>
        <end position="150"/>
    </location>
</feature>
<feature type="region of interest" description="Disordered" evidence="1">
    <location>
        <begin position="312"/>
        <end position="338"/>
    </location>
</feature>
<dbReference type="SUPFAM" id="SSF49879">
    <property type="entry name" value="SMAD/FHA domain"/>
    <property type="match status" value="1"/>
</dbReference>
<dbReference type="Pfam" id="PF00498">
    <property type="entry name" value="FHA"/>
    <property type="match status" value="1"/>
</dbReference>
<gene>
    <name evidence="4" type="ORF">ASPWEDRAFT_168906</name>
</gene>
<sequence length="750" mass="81907">MTAVASPPSVQSGPRLGWYNSGNGGQGALSSMNADEVSRIFAPRKSVQRSNSSSSLGSNSSTSTAIVSSQNTNAGQNSNAESNTWSSKKKPTRNIWPSTKSEPVSGVTNTRSQVVPAFSSGPSPSTMSAMHQPSNIVPSQHMLQSPQQNGVRPGGGPSGDPPAILTLLPINGTFEKKQINVPYFPELLRIGRQTNAKTVPTSLNGYFDSKVLSRQHAEIWADKSGKIWIRDVKSSNGTFVNGQRLSPENRESDPHELRENDTLELGIDIVSEDQKTIVHHKVSSKVEHAGVYGSIPNILDLTLGDLDPASGGGLLPSPLSQPLSHMRGRAGSSMSNRSVQSNASSQINALQQQRQMNYWNSPISIEQVVKRLTSEMKQAKQQSQDLHQTDDFLTTLMKPGHPEKEKIKPPPAENNVPRQVNGRPKMPRVDSFSRFSDPPAPPPQQPLPEKPDALPRNTTDAVSPLKRTETEKQKPAVSSPITRESNQFQSLQDAFNLARRELESQGARVKELEALLLQERSARESAEERARNLELQSSNASQEPETKAAAEPLVDGVQENEAEQEAVEKSHELENGILTSETDMPKPDENALAAEAESKQLHRRLEMMMAEMEEMKQQVSAFKDRAQKAEDETVSTRKSLAEMIETLRRERSEMRDTGNKSVTNVSDSSSEAAPSKKNATYSNGQDSGVCQEPVKSPHTTEGESAATSFAAQRHKQNALEHSSPYASMLGVVLLGVGLMAYLNGWQKMDK</sequence>
<evidence type="ECO:0000313" key="4">
    <source>
        <dbReference type="EMBL" id="OJJ39041.1"/>
    </source>
</evidence>
<dbReference type="InterPro" id="IPR051176">
    <property type="entry name" value="Cent_Immune-Sig_Mod"/>
</dbReference>
<reference evidence="5" key="1">
    <citation type="journal article" date="2017" name="Genome Biol.">
        <title>Comparative genomics reveals high biological diversity and specific adaptations in the industrially and medically important fungal genus Aspergillus.</title>
        <authorList>
            <person name="de Vries R.P."/>
            <person name="Riley R."/>
            <person name="Wiebenga A."/>
            <person name="Aguilar-Osorio G."/>
            <person name="Amillis S."/>
            <person name="Uchima C.A."/>
            <person name="Anderluh G."/>
            <person name="Asadollahi M."/>
            <person name="Askin M."/>
            <person name="Barry K."/>
            <person name="Battaglia E."/>
            <person name="Bayram O."/>
            <person name="Benocci T."/>
            <person name="Braus-Stromeyer S.A."/>
            <person name="Caldana C."/>
            <person name="Canovas D."/>
            <person name="Cerqueira G.C."/>
            <person name="Chen F."/>
            <person name="Chen W."/>
            <person name="Choi C."/>
            <person name="Clum A."/>
            <person name="Dos Santos R.A."/>
            <person name="Damasio A.R."/>
            <person name="Diallinas G."/>
            <person name="Emri T."/>
            <person name="Fekete E."/>
            <person name="Flipphi M."/>
            <person name="Freyberg S."/>
            <person name="Gallo A."/>
            <person name="Gournas C."/>
            <person name="Habgood R."/>
            <person name="Hainaut M."/>
            <person name="Harispe M.L."/>
            <person name="Henrissat B."/>
            <person name="Hilden K.S."/>
            <person name="Hope R."/>
            <person name="Hossain A."/>
            <person name="Karabika E."/>
            <person name="Karaffa L."/>
            <person name="Karanyi Z."/>
            <person name="Krasevec N."/>
            <person name="Kuo A."/>
            <person name="Kusch H."/>
            <person name="LaButti K."/>
            <person name="Lagendijk E.L."/>
            <person name="Lapidus A."/>
            <person name="Levasseur A."/>
            <person name="Lindquist E."/>
            <person name="Lipzen A."/>
            <person name="Logrieco A.F."/>
            <person name="MacCabe A."/>
            <person name="Maekelae M.R."/>
            <person name="Malavazi I."/>
            <person name="Melin P."/>
            <person name="Meyer V."/>
            <person name="Mielnichuk N."/>
            <person name="Miskei M."/>
            <person name="Molnar A.P."/>
            <person name="Mule G."/>
            <person name="Ngan C.Y."/>
            <person name="Orejas M."/>
            <person name="Orosz E."/>
            <person name="Ouedraogo J.P."/>
            <person name="Overkamp K.M."/>
            <person name="Park H.-S."/>
            <person name="Perrone G."/>
            <person name="Piumi F."/>
            <person name="Punt P.J."/>
            <person name="Ram A.F."/>
            <person name="Ramon A."/>
            <person name="Rauscher S."/>
            <person name="Record E."/>
            <person name="Riano-Pachon D.M."/>
            <person name="Robert V."/>
            <person name="Roehrig J."/>
            <person name="Ruller R."/>
            <person name="Salamov A."/>
            <person name="Salih N.S."/>
            <person name="Samson R.A."/>
            <person name="Sandor E."/>
            <person name="Sanguinetti M."/>
            <person name="Schuetze T."/>
            <person name="Sepcic K."/>
            <person name="Shelest E."/>
            <person name="Sherlock G."/>
            <person name="Sophianopoulou V."/>
            <person name="Squina F.M."/>
            <person name="Sun H."/>
            <person name="Susca A."/>
            <person name="Todd R.B."/>
            <person name="Tsang A."/>
            <person name="Unkles S.E."/>
            <person name="van de Wiele N."/>
            <person name="van Rossen-Uffink D."/>
            <person name="Oliveira J.V."/>
            <person name="Vesth T.C."/>
            <person name="Visser J."/>
            <person name="Yu J.-H."/>
            <person name="Zhou M."/>
            <person name="Andersen M.R."/>
            <person name="Archer D.B."/>
            <person name="Baker S.E."/>
            <person name="Benoit I."/>
            <person name="Brakhage A.A."/>
            <person name="Braus G.H."/>
            <person name="Fischer R."/>
            <person name="Frisvad J.C."/>
            <person name="Goldman G.H."/>
            <person name="Houbraken J."/>
            <person name="Oakley B."/>
            <person name="Pocsi I."/>
            <person name="Scazzocchio C."/>
            <person name="Seiboth B."/>
            <person name="vanKuyk P.A."/>
            <person name="Wortman J."/>
            <person name="Dyer P.S."/>
            <person name="Grigoriev I.V."/>
        </authorList>
    </citation>
    <scope>NUCLEOTIDE SEQUENCE [LARGE SCALE GENOMIC DNA]</scope>
    <source>
        <strain evidence="5">DTO 134E9</strain>
    </source>
</reference>
<dbReference type="InterPro" id="IPR000253">
    <property type="entry name" value="FHA_dom"/>
</dbReference>
<dbReference type="PROSITE" id="PS50006">
    <property type="entry name" value="FHA_DOMAIN"/>
    <property type="match status" value="1"/>
</dbReference>
<dbReference type="PANTHER" id="PTHR15715">
    <property type="entry name" value="CENTROSOMAL PROTEIN OF 170 KDA"/>
    <property type="match status" value="1"/>
</dbReference>
<feature type="compositionally biased region" description="Polar residues" evidence="1">
    <location>
        <begin position="95"/>
        <end position="110"/>
    </location>
</feature>
<dbReference type="OrthoDB" id="687730at2759"/>
<organism evidence="4 5">
    <name type="scientific">Aspergillus wentii DTO 134E9</name>
    <dbReference type="NCBI Taxonomy" id="1073089"/>
    <lineage>
        <taxon>Eukaryota</taxon>
        <taxon>Fungi</taxon>
        <taxon>Dikarya</taxon>
        <taxon>Ascomycota</taxon>
        <taxon>Pezizomycotina</taxon>
        <taxon>Eurotiomycetes</taxon>
        <taxon>Eurotiomycetidae</taxon>
        <taxon>Eurotiales</taxon>
        <taxon>Aspergillaceae</taxon>
        <taxon>Aspergillus</taxon>
        <taxon>Aspergillus subgen. Cremei</taxon>
    </lineage>
</organism>
<feature type="compositionally biased region" description="Basic and acidic residues" evidence="1">
    <location>
        <begin position="520"/>
        <end position="532"/>
    </location>
</feature>
<accession>A0A1L9RVR0</accession>
<name>A0A1L9RVR0_ASPWE</name>
<dbReference type="Gene3D" id="2.60.200.20">
    <property type="match status" value="1"/>
</dbReference>
<dbReference type="GeneID" id="63746215"/>
<evidence type="ECO:0000256" key="2">
    <source>
        <dbReference type="SAM" id="Phobius"/>
    </source>
</evidence>
<feature type="region of interest" description="Disordered" evidence="1">
    <location>
        <begin position="520"/>
        <end position="600"/>
    </location>
</feature>
<feature type="compositionally biased region" description="Polar residues" evidence="1">
    <location>
        <begin position="479"/>
        <end position="488"/>
    </location>
</feature>
<protein>
    <recommendedName>
        <fullName evidence="3">FHA domain-containing protein</fullName>
    </recommendedName>
</protein>
<dbReference type="Proteomes" id="UP000184383">
    <property type="component" value="Unassembled WGS sequence"/>
</dbReference>
<feature type="compositionally biased region" description="Basic and acidic residues" evidence="1">
    <location>
        <begin position="645"/>
        <end position="658"/>
    </location>
</feature>
<feature type="compositionally biased region" description="Low complexity" evidence="1">
    <location>
        <begin position="50"/>
        <end position="69"/>
    </location>
</feature>
<dbReference type="RefSeq" id="XP_040692717.1">
    <property type="nucleotide sequence ID" value="XM_040830367.1"/>
</dbReference>
<feature type="region of interest" description="Disordered" evidence="1">
    <location>
        <begin position="616"/>
        <end position="715"/>
    </location>
</feature>
<feature type="compositionally biased region" description="Basic and acidic residues" evidence="1">
    <location>
        <begin position="622"/>
        <end position="635"/>
    </location>
</feature>
<feature type="region of interest" description="Disordered" evidence="1">
    <location>
        <begin position="140"/>
        <end position="160"/>
    </location>
</feature>
<feature type="compositionally biased region" description="Basic and acidic residues" evidence="1">
    <location>
        <begin position="247"/>
        <end position="258"/>
    </location>
</feature>
<dbReference type="GO" id="GO:0005737">
    <property type="term" value="C:cytoplasm"/>
    <property type="evidence" value="ECO:0007669"/>
    <property type="project" value="TreeGrafter"/>
</dbReference>
<feature type="compositionally biased region" description="Polar residues" evidence="1">
    <location>
        <begin position="659"/>
        <end position="688"/>
    </location>
</feature>
<feature type="region of interest" description="Disordered" evidence="1">
    <location>
        <begin position="395"/>
        <end position="488"/>
    </location>
</feature>
<dbReference type="VEuPathDB" id="FungiDB:ASPWEDRAFT_168906"/>